<dbReference type="Proteomes" id="UP001175228">
    <property type="component" value="Unassembled WGS sequence"/>
</dbReference>
<organism evidence="1 2">
    <name type="scientific">Armillaria luteobubalina</name>
    <dbReference type="NCBI Taxonomy" id="153913"/>
    <lineage>
        <taxon>Eukaryota</taxon>
        <taxon>Fungi</taxon>
        <taxon>Dikarya</taxon>
        <taxon>Basidiomycota</taxon>
        <taxon>Agaricomycotina</taxon>
        <taxon>Agaricomycetes</taxon>
        <taxon>Agaricomycetidae</taxon>
        <taxon>Agaricales</taxon>
        <taxon>Marasmiineae</taxon>
        <taxon>Physalacriaceae</taxon>
        <taxon>Armillaria</taxon>
    </lineage>
</organism>
<feature type="non-terminal residue" evidence="1">
    <location>
        <position position="1"/>
    </location>
</feature>
<evidence type="ECO:0000313" key="2">
    <source>
        <dbReference type="Proteomes" id="UP001175228"/>
    </source>
</evidence>
<dbReference type="AlphaFoldDB" id="A0AA39Q6J2"/>
<reference evidence="1" key="1">
    <citation type="submission" date="2023-06" db="EMBL/GenBank/DDBJ databases">
        <authorList>
            <consortium name="Lawrence Berkeley National Laboratory"/>
            <person name="Ahrendt S."/>
            <person name="Sahu N."/>
            <person name="Indic B."/>
            <person name="Wong-Bajracharya J."/>
            <person name="Merenyi Z."/>
            <person name="Ke H.-M."/>
            <person name="Monk M."/>
            <person name="Kocsube S."/>
            <person name="Drula E."/>
            <person name="Lipzen A."/>
            <person name="Balint B."/>
            <person name="Henrissat B."/>
            <person name="Andreopoulos B."/>
            <person name="Martin F.M."/>
            <person name="Harder C.B."/>
            <person name="Rigling D."/>
            <person name="Ford K.L."/>
            <person name="Foster G.D."/>
            <person name="Pangilinan J."/>
            <person name="Papanicolaou A."/>
            <person name="Barry K."/>
            <person name="LaButti K."/>
            <person name="Viragh M."/>
            <person name="Koriabine M."/>
            <person name="Yan M."/>
            <person name="Riley R."/>
            <person name="Champramary S."/>
            <person name="Plett K.L."/>
            <person name="Tsai I.J."/>
            <person name="Slot J."/>
            <person name="Sipos G."/>
            <person name="Plett J."/>
            <person name="Nagy L.G."/>
            <person name="Grigoriev I.V."/>
        </authorList>
    </citation>
    <scope>NUCLEOTIDE SEQUENCE</scope>
    <source>
        <strain evidence="1">HWK02</strain>
    </source>
</reference>
<gene>
    <name evidence="1" type="ORF">EDD18DRAFT_1073881</name>
</gene>
<evidence type="ECO:0000313" key="1">
    <source>
        <dbReference type="EMBL" id="KAK0496704.1"/>
    </source>
</evidence>
<sequence>DFVHDLKNHLLMRTWPQVEDSPLDEHDFSPDDRQSIIIVGERMYQHKVLRINYTSYDVRREQDIINPRTGSDVVMLAPEDMRDAHPYWYARVVGIYHVLIHDKHDVNTAATPKQIDFLWVRWYGIDDSYQSGFGAKRLHHVGFLNAKEPGAFGFIDPNDVLRAVHLLPTFVCGTTDEFLEGPSIARRLDEDDEDYERYYVNLYVLFTLHM</sequence>
<proteinExistence type="predicted"/>
<accession>A0AA39Q6J2</accession>
<protein>
    <submittedName>
        <fullName evidence="1">Uncharacterized protein</fullName>
    </submittedName>
</protein>
<name>A0AA39Q6J2_9AGAR</name>
<keyword evidence="2" id="KW-1185">Reference proteome</keyword>
<dbReference type="EMBL" id="JAUEPU010000014">
    <property type="protein sequence ID" value="KAK0496704.1"/>
    <property type="molecule type" value="Genomic_DNA"/>
</dbReference>
<comment type="caution">
    <text evidence="1">The sequence shown here is derived from an EMBL/GenBank/DDBJ whole genome shotgun (WGS) entry which is preliminary data.</text>
</comment>